<dbReference type="Proteomes" id="UP000807115">
    <property type="component" value="Chromosome 5"/>
</dbReference>
<comment type="caution">
    <text evidence="1">The sequence shown here is derived from an EMBL/GenBank/DDBJ whole genome shotgun (WGS) entry which is preliminary data.</text>
</comment>
<proteinExistence type="predicted"/>
<gene>
    <name evidence="1" type="ORF">BDA96_05G105600</name>
</gene>
<dbReference type="AlphaFoldDB" id="A0A921QZ37"/>
<sequence>MRAGADSTVWGLRGGLQKAPCSVGAEERAPGSVVWLEKKADMSVLRPRRKMMKIQQLVSTCLYSDH</sequence>
<organism evidence="1 2">
    <name type="scientific">Sorghum bicolor</name>
    <name type="common">Sorghum</name>
    <name type="synonym">Sorghum vulgare</name>
    <dbReference type="NCBI Taxonomy" id="4558"/>
    <lineage>
        <taxon>Eukaryota</taxon>
        <taxon>Viridiplantae</taxon>
        <taxon>Streptophyta</taxon>
        <taxon>Embryophyta</taxon>
        <taxon>Tracheophyta</taxon>
        <taxon>Spermatophyta</taxon>
        <taxon>Magnoliopsida</taxon>
        <taxon>Liliopsida</taxon>
        <taxon>Poales</taxon>
        <taxon>Poaceae</taxon>
        <taxon>PACMAD clade</taxon>
        <taxon>Panicoideae</taxon>
        <taxon>Andropogonodae</taxon>
        <taxon>Andropogoneae</taxon>
        <taxon>Sorghinae</taxon>
        <taxon>Sorghum</taxon>
    </lineage>
</organism>
<evidence type="ECO:0000313" key="1">
    <source>
        <dbReference type="EMBL" id="KAG0529521.1"/>
    </source>
</evidence>
<evidence type="ECO:0000313" key="2">
    <source>
        <dbReference type="Proteomes" id="UP000807115"/>
    </source>
</evidence>
<reference evidence="1" key="1">
    <citation type="journal article" date="2019" name="BMC Genomics">
        <title>A new reference genome for Sorghum bicolor reveals high levels of sequence similarity between sweet and grain genotypes: implications for the genetics of sugar metabolism.</title>
        <authorList>
            <person name="Cooper E.A."/>
            <person name="Brenton Z.W."/>
            <person name="Flinn B.S."/>
            <person name="Jenkins J."/>
            <person name="Shu S."/>
            <person name="Flowers D."/>
            <person name="Luo F."/>
            <person name="Wang Y."/>
            <person name="Xia P."/>
            <person name="Barry K."/>
            <person name="Daum C."/>
            <person name="Lipzen A."/>
            <person name="Yoshinaga Y."/>
            <person name="Schmutz J."/>
            <person name="Saski C."/>
            <person name="Vermerris W."/>
            <person name="Kresovich S."/>
        </authorList>
    </citation>
    <scope>NUCLEOTIDE SEQUENCE</scope>
</reference>
<accession>A0A921QZ37</accession>
<reference evidence="1" key="2">
    <citation type="submission" date="2020-10" db="EMBL/GenBank/DDBJ databases">
        <authorList>
            <person name="Cooper E.A."/>
            <person name="Brenton Z.W."/>
            <person name="Flinn B.S."/>
            <person name="Jenkins J."/>
            <person name="Shu S."/>
            <person name="Flowers D."/>
            <person name="Luo F."/>
            <person name="Wang Y."/>
            <person name="Xia P."/>
            <person name="Barry K."/>
            <person name="Daum C."/>
            <person name="Lipzen A."/>
            <person name="Yoshinaga Y."/>
            <person name="Schmutz J."/>
            <person name="Saski C."/>
            <person name="Vermerris W."/>
            <person name="Kresovich S."/>
        </authorList>
    </citation>
    <scope>NUCLEOTIDE SEQUENCE</scope>
</reference>
<name>A0A921QZ37_SORBI</name>
<dbReference type="EMBL" id="CM027684">
    <property type="protein sequence ID" value="KAG0529521.1"/>
    <property type="molecule type" value="Genomic_DNA"/>
</dbReference>
<protein>
    <submittedName>
        <fullName evidence="1">Uncharacterized protein</fullName>
    </submittedName>
</protein>